<evidence type="ECO:0000256" key="1">
    <source>
        <dbReference type="PROSITE-ProRule" id="PRU00339"/>
    </source>
</evidence>
<dbReference type="Gene3D" id="1.25.40.10">
    <property type="entry name" value="Tetratricopeptide repeat domain"/>
    <property type="match status" value="1"/>
</dbReference>
<dbReference type="InterPro" id="IPR036465">
    <property type="entry name" value="vWFA_dom_sf"/>
</dbReference>
<sequence>MTELLGLSFARPLWLLVLPPAAIVLVLLYQRGWRQSGWEQLLPASLRPWLLQQHPGGSHALRFALLGLTWTLAILALAGPVMDSTNQPRRLPDSAVVMVLDVSRNMLSDDLAPDRLQRAKHKIRTLMQDYPDSQLGLVAFAGSAHRVSPLSRDRNTLRSLLTALDPEIMPIDGQNLDQAMVLARQMLSGHPQSTSQILLLTSGLDSPEREVLANHARELGAQLAILGIGTASGAPVPLPEGGFMRDSEGRILLPRLNGQQLAAVARQHGSRYHGITVGNRDLDYLLQPLRTTTDAEVSDRRQPLDQGHWLVLLLLPLAALGARRGWLGVLLIAALLPPPAQALSWADLWQRPDQQAMQLLEQQQPAAAAERFSDPAWHAWALYQAGDYEQAATAWAALAATEPDNAEHHFNRGTAQAMAGDYQPALESYEQALTRDPRHTAARHNRGIIEALLEQLRQQQQEDASTEGDAASSGEQPRTTGSQTAGNGNGNGNGKEPTPAASTSAQGSKADATPGSTTPATGGAASGDLNNGQASPSMGSGPQREEGGSTSPRGPQQQNNNAALEQRQALQQWLREIPDDPAELLRRKFLYQHLQQQEPPR</sequence>
<evidence type="ECO:0000256" key="3">
    <source>
        <dbReference type="SAM" id="Phobius"/>
    </source>
</evidence>
<accession>A0A4U0YKJ9</accession>
<dbReference type="CDD" id="cd00198">
    <property type="entry name" value="vWFA"/>
    <property type="match status" value="1"/>
</dbReference>
<keyword evidence="3" id="KW-0472">Membrane</keyword>
<dbReference type="InterPro" id="IPR002035">
    <property type="entry name" value="VWF_A"/>
</dbReference>
<dbReference type="PROSITE" id="PS50293">
    <property type="entry name" value="TPR_REGION"/>
    <property type="match status" value="1"/>
</dbReference>
<feature type="transmembrane region" description="Helical" evidence="3">
    <location>
        <begin position="12"/>
        <end position="29"/>
    </location>
</feature>
<dbReference type="EMBL" id="SWAV01000005">
    <property type="protein sequence ID" value="TKA90244.1"/>
    <property type="molecule type" value="Genomic_DNA"/>
</dbReference>
<keyword evidence="3" id="KW-0812">Transmembrane</keyword>
<comment type="caution">
    <text evidence="5">The sequence shown here is derived from an EMBL/GenBank/DDBJ whole genome shotgun (WGS) entry which is preliminary data.</text>
</comment>
<protein>
    <submittedName>
        <fullName evidence="5">VWA domain-containing protein</fullName>
    </submittedName>
</protein>
<dbReference type="SUPFAM" id="SSF48452">
    <property type="entry name" value="TPR-like"/>
    <property type="match status" value="1"/>
</dbReference>
<dbReference type="PANTHER" id="PTHR22550:SF14">
    <property type="entry name" value="VWFA DOMAIN-CONTAINING PROTEIN"/>
    <property type="match status" value="1"/>
</dbReference>
<feature type="compositionally biased region" description="Polar residues" evidence="2">
    <location>
        <begin position="528"/>
        <end position="540"/>
    </location>
</feature>
<dbReference type="PANTHER" id="PTHR22550">
    <property type="entry name" value="SPORE GERMINATION PROTEIN"/>
    <property type="match status" value="1"/>
</dbReference>
<dbReference type="PROSITE" id="PS50234">
    <property type="entry name" value="VWFA"/>
    <property type="match status" value="1"/>
</dbReference>
<dbReference type="SMART" id="SM00327">
    <property type="entry name" value="VWA"/>
    <property type="match status" value="1"/>
</dbReference>
<dbReference type="RefSeq" id="WP_036992395.1">
    <property type="nucleotide sequence ID" value="NZ_SWAV01000005.1"/>
</dbReference>
<dbReference type="SUPFAM" id="SSF53300">
    <property type="entry name" value="vWA-like"/>
    <property type="match status" value="1"/>
</dbReference>
<dbReference type="Gene3D" id="3.40.50.410">
    <property type="entry name" value="von Willebrand factor, type A domain"/>
    <property type="match status" value="1"/>
</dbReference>
<feature type="domain" description="VWFA" evidence="4">
    <location>
        <begin position="95"/>
        <end position="293"/>
    </location>
</feature>
<evidence type="ECO:0000256" key="2">
    <source>
        <dbReference type="SAM" id="MobiDB-lite"/>
    </source>
</evidence>
<dbReference type="InterPro" id="IPR050768">
    <property type="entry name" value="UPF0353/GerABKA_families"/>
</dbReference>
<dbReference type="Proteomes" id="UP000305198">
    <property type="component" value="Unassembled WGS sequence"/>
</dbReference>
<feature type="region of interest" description="Disordered" evidence="2">
    <location>
        <begin position="457"/>
        <end position="566"/>
    </location>
</feature>
<dbReference type="AlphaFoldDB" id="A0A4U0YKJ9"/>
<evidence type="ECO:0000259" key="4">
    <source>
        <dbReference type="PROSITE" id="PS50234"/>
    </source>
</evidence>
<feature type="repeat" description="TPR" evidence="1">
    <location>
        <begin position="406"/>
        <end position="439"/>
    </location>
</feature>
<reference evidence="5 6" key="1">
    <citation type="submission" date="2019-04" db="EMBL/GenBank/DDBJ databases">
        <title>Crypto-aerobic microbial life in anoxic (sulfidic) marine sediments.</title>
        <authorList>
            <person name="Bhattacharya S."/>
            <person name="Roy C."/>
            <person name="Mondal N."/>
            <person name="Sarkar J."/>
            <person name="Mandal S."/>
            <person name="Rameez M.J."/>
            <person name="Ghosh W."/>
        </authorList>
    </citation>
    <scope>NUCLEOTIDE SEQUENCE [LARGE SCALE GENOMIC DNA]</scope>
    <source>
        <strain evidence="5 6">SBBB</strain>
    </source>
</reference>
<proteinExistence type="predicted"/>
<feature type="transmembrane region" description="Helical" evidence="3">
    <location>
        <begin position="60"/>
        <end position="81"/>
    </location>
</feature>
<keyword evidence="1" id="KW-0802">TPR repeat</keyword>
<evidence type="ECO:0000313" key="6">
    <source>
        <dbReference type="Proteomes" id="UP000305198"/>
    </source>
</evidence>
<dbReference type="Pfam" id="PF13519">
    <property type="entry name" value="VWA_2"/>
    <property type="match status" value="1"/>
</dbReference>
<keyword evidence="3" id="KW-1133">Transmembrane helix</keyword>
<gene>
    <name evidence="5" type="ORF">FA869_14040</name>
</gene>
<feature type="compositionally biased region" description="Polar residues" evidence="2">
    <location>
        <begin position="473"/>
        <end position="485"/>
    </location>
</feature>
<name>A0A4U0YKJ9_9GAMM</name>
<evidence type="ECO:0000313" key="5">
    <source>
        <dbReference type="EMBL" id="TKA90244.1"/>
    </source>
</evidence>
<dbReference type="Pfam" id="PF13432">
    <property type="entry name" value="TPR_16"/>
    <property type="match status" value="1"/>
</dbReference>
<organism evidence="5 6">
    <name type="scientific">Halopseudomonas bauzanensis</name>
    <dbReference type="NCBI Taxonomy" id="653930"/>
    <lineage>
        <taxon>Bacteria</taxon>
        <taxon>Pseudomonadati</taxon>
        <taxon>Pseudomonadota</taxon>
        <taxon>Gammaproteobacteria</taxon>
        <taxon>Pseudomonadales</taxon>
        <taxon>Pseudomonadaceae</taxon>
        <taxon>Halopseudomonas</taxon>
    </lineage>
</organism>
<dbReference type="PROSITE" id="PS50005">
    <property type="entry name" value="TPR"/>
    <property type="match status" value="1"/>
</dbReference>
<dbReference type="InterPro" id="IPR019734">
    <property type="entry name" value="TPR_rpt"/>
</dbReference>
<feature type="compositionally biased region" description="Polar residues" evidence="2">
    <location>
        <begin position="548"/>
        <end position="566"/>
    </location>
</feature>
<feature type="compositionally biased region" description="Low complexity" evidence="2">
    <location>
        <begin position="512"/>
        <end position="527"/>
    </location>
</feature>
<dbReference type="SMART" id="SM00028">
    <property type="entry name" value="TPR"/>
    <property type="match status" value="1"/>
</dbReference>
<dbReference type="InterPro" id="IPR011990">
    <property type="entry name" value="TPR-like_helical_dom_sf"/>
</dbReference>